<feature type="signal peptide" evidence="2">
    <location>
        <begin position="1"/>
        <end position="19"/>
    </location>
</feature>
<evidence type="ECO:0000256" key="1">
    <source>
        <dbReference type="SAM" id="MobiDB-lite"/>
    </source>
</evidence>
<feature type="region of interest" description="Disordered" evidence="1">
    <location>
        <begin position="443"/>
        <end position="464"/>
    </location>
</feature>
<comment type="caution">
    <text evidence="4">The sequence shown here is derived from an EMBL/GenBank/DDBJ whole genome shotgun (WGS) entry which is preliminary data.</text>
</comment>
<dbReference type="PANTHER" id="PTHR43751:SF1">
    <property type="entry name" value="SULFATASE ATSG-RELATED"/>
    <property type="match status" value="1"/>
</dbReference>
<gene>
    <name evidence="4" type="ORF">Cflav_PD0744</name>
</gene>
<sequence precursor="true">MLVAFLAILSTFTVTTAMARNSQPNFVLFISDDHTATDCGAYGSREVRTPNIDRLAREGMLFRRAFAASPTCMPSRASLFTGLMPFRNGAHANNLGSQSQCREDVRSLPYYLNQLGYRVAQAGKTHFAPKSVFPFERITNSEVPEPGFENHRDLHMDLNTSVVDEWLQNISTNKPFCLVVCDHSPHVVWLAKTTYDPETITVPPNQIDTPDVRKSRARYYTDISKMDTNLGSVLASLEKLGLGANTIFIYTSDQGAQWPFSKWGLYDQGIQVPFIVRWPGKIRPGSSSDAMISMVDVLPTFMEIANSKPPLDLDGKSFLPVLEGKTNRHRDVIFATHSQDTGMNSTPMRCIRTARYKYIFNLSPEIEYTTHMDKAKDHDGGREYWDSWVKAAAADPRAAAIMKRYHWRPREELYDVLLDPYEVNNLADNPAYADIKTDLNRQLTAWRKQQNDSKTGPDPAPVKK</sequence>
<evidence type="ECO:0000313" key="4">
    <source>
        <dbReference type="EMBL" id="EEF57639.1"/>
    </source>
</evidence>
<dbReference type="STRING" id="320771.Cflav_PD0744"/>
<dbReference type="Proteomes" id="UP000003688">
    <property type="component" value="Unassembled WGS sequence"/>
</dbReference>
<feature type="chain" id="PRO_5002895167" evidence="2">
    <location>
        <begin position="20"/>
        <end position="464"/>
    </location>
</feature>
<accession>B9XR96</accession>
<evidence type="ECO:0000259" key="3">
    <source>
        <dbReference type="Pfam" id="PF00884"/>
    </source>
</evidence>
<protein>
    <submittedName>
        <fullName evidence="4">Sulfatase</fullName>
    </submittedName>
</protein>
<dbReference type="AlphaFoldDB" id="B9XR96"/>
<feature type="domain" description="Sulfatase N-terminal" evidence="3">
    <location>
        <begin position="24"/>
        <end position="306"/>
    </location>
</feature>
<dbReference type="InterPro" id="IPR000917">
    <property type="entry name" value="Sulfatase_N"/>
</dbReference>
<organism evidence="4 5">
    <name type="scientific">Pedosphaera parvula (strain Ellin514)</name>
    <dbReference type="NCBI Taxonomy" id="320771"/>
    <lineage>
        <taxon>Bacteria</taxon>
        <taxon>Pseudomonadati</taxon>
        <taxon>Verrucomicrobiota</taxon>
        <taxon>Pedosphaerae</taxon>
        <taxon>Pedosphaerales</taxon>
        <taxon>Pedosphaeraceae</taxon>
        <taxon>Pedosphaera</taxon>
    </lineage>
</organism>
<keyword evidence="2" id="KW-0732">Signal</keyword>
<evidence type="ECO:0000313" key="5">
    <source>
        <dbReference type="Proteomes" id="UP000003688"/>
    </source>
</evidence>
<dbReference type="Gene3D" id="3.40.720.10">
    <property type="entry name" value="Alkaline Phosphatase, subunit A"/>
    <property type="match status" value="1"/>
</dbReference>
<proteinExistence type="predicted"/>
<keyword evidence="5" id="KW-1185">Reference proteome</keyword>
<dbReference type="PANTHER" id="PTHR43751">
    <property type="entry name" value="SULFATASE"/>
    <property type="match status" value="1"/>
</dbReference>
<dbReference type="CDD" id="cd16027">
    <property type="entry name" value="SGSH"/>
    <property type="match status" value="1"/>
</dbReference>
<dbReference type="InterPro" id="IPR052701">
    <property type="entry name" value="GAG_Ulvan_Degrading_Sulfatases"/>
</dbReference>
<reference evidence="4 5" key="1">
    <citation type="journal article" date="2011" name="J. Bacteriol.">
        <title>Genome sequence of 'Pedosphaera parvula' Ellin514, an aerobic Verrucomicrobial isolate from pasture soil.</title>
        <authorList>
            <person name="Kant R."/>
            <person name="van Passel M.W."/>
            <person name="Sangwan P."/>
            <person name="Palva A."/>
            <person name="Lucas S."/>
            <person name="Copeland A."/>
            <person name="Lapidus A."/>
            <person name="Glavina Del Rio T."/>
            <person name="Dalin E."/>
            <person name="Tice H."/>
            <person name="Bruce D."/>
            <person name="Goodwin L."/>
            <person name="Pitluck S."/>
            <person name="Chertkov O."/>
            <person name="Larimer F.W."/>
            <person name="Land M.L."/>
            <person name="Hauser L."/>
            <person name="Brettin T.S."/>
            <person name="Detter J.C."/>
            <person name="Han S."/>
            <person name="de Vos W.M."/>
            <person name="Janssen P.H."/>
            <person name="Smidt H."/>
        </authorList>
    </citation>
    <scope>NUCLEOTIDE SEQUENCE [LARGE SCALE GENOMIC DNA]</scope>
    <source>
        <strain evidence="4 5">Ellin514</strain>
    </source>
</reference>
<dbReference type="InterPro" id="IPR017850">
    <property type="entry name" value="Alkaline_phosphatase_core_sf"/>
</dbReference>
<name>B9XR96_PEDPL</name>
<dbReference type="SUPFAM" id="SSF53649">
    <property type="entry name" value="Alkaline phosphatase-like"/>
    <property type="match status" value="1"/>
</dbReference>
<dbReference type="Pfam" id="PF00884">
    <property type="entry name" value="Sulfatase"/>
    <property type="match status" value="1"/>
</dbReference>
<evidence type="ECO:0000256" key="2">
    <source>
        <dbReference type="SAM" id="SignalP"/>
    </source>
</evidence>
<dbReference type="EMBL" id="ABOX02000061">
    <property type="protein sequence ID" value="EEF57639.1"/>
    <property type="molecule type" value="Genomic_DNA"/>
</dbReference>